<protein>
    <submittedName>
        <fullName evidence="1">Uncharacterized protein</fullName>
    </submittedName>
</protein>
<name>A0ACC0BT94_CATRO</name>
<accession>A0ACC0BT94</accession>
<keyword evidence="2" id="KW-1185">Reference proteome</keyword>
<dbReference type="EMBL" id="CM044702">
    <property type="protein sequence ID" value="KAI5675763.1"/>
    <property type="molecule type" value="Genomic_DNA"/>
</dbReference>
<proteinExistence type="predicted"/>
<sequence>MPIEDGTRLSTEETNLLNRNMTKRYINGDIDGKLTEGHSAGLSEAMAPLALGSTDKAAGEIDQLEENGYFVVRFFDREDYQHDLENGPWIIMGHYLTVCKWKPNFRLERAKIESTMVWVCFPGFPIEVYDDDILSRIGGCLVFQRGAGFKQSGWPGVTNKGGETELVMDDAVFGLSIFEATCQRQTPPNRTRAREGGCFFGQATSAQGRVPKTSRRYLVWCKLDWPQKGVKRLGRILTQFWKRQPPDEVLVARAGRDVVMQERRMYHSGMWCKMSIVVECRAYGFIGGICYHWNDDKVQLEVVHVHFQCLTVAITVGGVAKWVLSMVYASPTPTIREELWRHLSRFGGVIVLP</sequence>
<comment type="caution">
    <text evidence="1">The sequence shown here is derived from an EMBL/GenBank/DDBJ whole genome shotgun (WGS) entry which is preliminary data.</text>
</comment>
<dbReference type="Proteomes" id="UP001060085">
    <property type="component" value="Linkage Group LG02"/>
</dbReference>
<evidence type="ECO:0000313" key="1">
    <source>
        <dbReference type="EMBL" id="KAI5675763.1"/>
    </source>
</evidence>
<evidence type="ECO:0000313" key="2">
    <source>
        <dbReference type="Proteomes" id="UP001060085"/>
    </source>
</evidence>
<reference evidence="2" key="1">
    <citation type="journal article" date="2023" name="Nat. Plants">
        <title>Single-cell RNA sequencing provides a high-resolution roadmap for understanding the multicellular compartmentation of specialized metabolism.</title>
        <authorList>
            <person name="Sun S."/>
            <person name="Shen X."/>
            <person name="Li Y."/>
            <person name="Li Y."/>
            <person name="Wang S."/>
            <person name="Li R."/>
            <person name="Zhang H."/>
            <person name="Shen G."/>
            <person name="Guo B."/>
            <person name="Wei J."/>
            <person name="Xu J."/>
            <person name="St-Pierre B."/>
            <person name="Chen S."/>
            <person name="Sun C."/>
        </authorList>
    </citation>
    <scope>NUCLEOTIDE SEQUENCE [LARGE SCALE GENOMIC DNA]</scope>
</reference>
<gene>
    <name evidence="1" type="ORF">M9H77_06713</name>
</gene>
<organism evidence="1 2">
    <name type="scientific">Catharanthus roseus</name>
    <name type="common">Madagascar periwinkle</name>
    <name type="synonym">Vinca rosea</name>
    <dbReference type="NCBI Taxonomy" id="4058"/>
    <lineage>
        <taxon>Eukaryota</taxon>
        <taxon>Viridiplantae</taxon>
        <taxon>Streptophyta</taxon>
        <taxon>Embryophyta</taxon>
        <taxon>Tracheophyta</taxon>
        <taxon>Spermatophyta</taxon>
        <taxon>Magnoliopsida</taxon>
        <taxon>eudicotyledons</taxon>
        <taxon>Gunneridae</taxon>
        <taxon>Pentapetalae</taxon>
        <taxon>asterids</taxon>
        <taxon>lamiids</taxon>
        <taxon>Gentianales</taxon>
        <taxon>Apocynaceae</taxon>
        <taxon>Rauvolfioideae</taxon>
        <taxon>Vinceae</taxon>
        <taxon>Catharanthinae</taxon>
        <taxon>Catharanthus</taxon>
    </lineage>
</organism>